<organism evidence="2 3">
    <name type="scientific">Marinobacterium marinum</name>
    <dbReference type="NCBI Taxonomy" id="2756129"/>
    <lineage>
        <taxon>Bacteria</taxon>
        <taxon>Pseudomonadati</taxon>
        <taxon>Pseudomonadota</taxon>
        <taxon>Gammaproteobacteria</taxon>
        <taxon>Oceanospirillales</taxon>
        <taxon>Oceanospirillaceae</taxon>
        <taxon>Marinobacterium</taxon>
    </lineage>
</organism>
<feature type="transmembrane region" description="Helical" evidence="1">
    <location>
        <begin position="69"/>
        <end position="87"/>
    </location>
</feature>
<feature type="transmembrane region" description="Helical" evidence="1">
    <location>
        <begin position="45"/>
        <end position="63"/>
    </location>
</feature>
<dbReference type="Proteomes" id="UP000538931">
    <property type="component" value="Unassembled WGS sequence"/>
</dbReference>
<comment type="caution">
    <text evidence="2">The sequence shown here is derived from an EMBL/GenBank/DDBJ whole genome shotgun (WGS) entry which is preliminary data.</text>
</comment>
<sequence>MSFSKAIKGTPFAFSKGPATEKELALIEFPLVQTCDTKTLGRHNLIGFCIMVVIMLLLGWGMIEFEIPMEMIILFVMLWSLLCWSALKTALVTLATPGEWTVTLDRSGLDWRSPDESLEASFFLPLSRVECIGTEQNWAPGPFYKCLYGNVIVLKDGSRFHPPSRAMVNTNMIHAGLQKLGKPYRITHIRPIKMNGNRADPSVTERPSQ</sequence>
<name>A0A7W1WYN1_9GAMM</name>
<accession>A0A7W1WYN1</accession>
<gene>
    <name evidence="2" type="ORF">H1S06_09625</name>
</gene>
<keyword evidence="1" id="KW-1133">Transmembrane helix</keyword>
<dbReference type="AlphaFoldDB" id="A0A7W1WYN1"/>
<reference evidence="2 3" key="1">
    <citation type="submission" date="2020-07" db="EMBL/GenBank/DDBJ databases">
        <title>Bacterium isolated from marien macroalgae.</title>
        <authorList>
            <person name="Zhu K."/>
            <person name="Lu D."/>
            <person name="Du Z."/>
        </authorList>
    </citation>
    <scope>NUCLEOTIDE SEQUENCE [LARGE SCALE GENOMIC DNA]</scope>
    <source>
        <strain evidence="2 3">3-1745</strain>
    </source>
</reference>
<keyword evidence="1" id="KW-0472">Membrane</keyword>
<keyword evidence="3" id="KW-1185">Reference proteome</keyword>
<proteinExistence type="predicted"/>
<keyword evidence="1" id="KW-0812">Transmembrane</keyword>
<protein>
    <submittedName>
        <fullName evidence="2">Uncharacterized protein</fullName>
    </submittedName>
</protein>
<evidence type="ECO:0000313" key="3">
    <source>
        <dbReference type="Proteomes" id="UP000538931"/>
    </source>
</evidence>
<dbReference type="RefSeq" id="WP_181739599.1">
    <property type="nucleotide sequence ID" value="NZ_JACEMT010000049.1"/>
</dbReference>
<dbReference type="EMBL" id="JACEMT010000049">
    <property type="protein sequence ID" value="MBA4502621.1"/>
    <property type="molecule type" value="Genomic_DNA"/>
</dbReference>
<evidence type="ECO:0000313" key="2">
    <source>
        <dbReference type="EMBL" id="MBA4502621.1"/>
    </source>
</evidence>
<evidence type="ECO:0000256" key="1">
    <source>
        <dbReference type="SAM" id="Phobius"/>
    </source>
</evidence>